<dbReference type="Proteomes" id="UP000274131">
    <property type="component" value="Unassembled WGS sequence"/>
</dbReference>
<evidence type="ECO:0000313" key="4">
    <source>
        <dbReference type="WBParaSite" id="EVEC_0001189301-mRNA-1"/>
    </source>
</evidence>
<gene>
    <name evidence="2" type="ORF">EVEC_LOCUS11153</name>
</gene>
<dbReference type="SMART" id="SM00587">
    <property type="entry name" value="CHK"/>
    <property type="match status" value="1"/>
</dbReference>
<evidence type="ECO:0000259" key="1">
    <source>
        <dbReference type="SMART" id="SM00587"/>
    </source>
</evidence>
<dbReference type="InterPro" id="IPR012877">
    <property type="entry name" value="Dhs-27"/>
</dbReference>
<dbReference type="PANTHER" id="PTHR23020:SF41">
    <property type="entry name" value="AMINOGLYCOSIDE PHOSPHOTRANSFERASE DOMAIN-CONTAINING PROTEIN"/>
    <property type="match status" value="1"/>
</dbReference>
<protein>
    <submittedName>
        <fullName evidence="4">CHK domain-containing protein</fullName>
    </submittedName>
</protein>
<reference evidence="4" key="1">
    <citation type="submission" date="2017-02" db="UniProtKB">
        <authorList>
            <consortium name="WormBaseParasite"/>
        </authorList>
    </citation>
    <scope>IDENTIFICATION</scope>
</reference>
<dbReference type="InterPro" id="IPR011009">
    <property type="entry name" value="Kinase-like_dom_sf"/>
</dbReference>
<name>A0A0N4VLV7_ENTVE</name>
<evidence type="ECO:0000313" key="3">
    <source>
        <dbReference type="Proteomes" id="UP000274131"/>
    </source>
</evidence>
<dbReference type="WBParaSite" id="EVEC_0001189301-mRNA-1">
    <property type="protein sequence ID" value="EVEC_0001189301-mRNA-1"/>
    <property type="gene ID" value="EVEC_0001189301"/>
</dbReference>
<feature type="domain" description="CHK kinase-like" evidence="1">
    <location>
        <begin position="160"/>
        <end position="346"/>
    </location>
</feature>
<reference evidence="2 3" key="2">
    <citation type="submission" date="2018-10" db="EMBL/GenBank/DDBJ databases">
        <authorList>
            <consortium name="Pathogen Informatics"/>
        </authorList>
    </citation>
    <scope>NUCLEOTIDE SEQUENCE [LARGE SCALE GENOMIC DNA]</scope>
</reference>
<dbReference type="InterPro" id="IPR015897">
    <property type="entry name" value="CHK_kinase-like"/>
</dbReference>
<dbReference type="InterPro" id="IPR052961">
    <property type="entry name" value="Oxido-Kinase-like_Enzymes"/>
</dbReference>
<dbReference type="EMBL" id="UXUI01011646">
    <property type="protein sequence ID" value="VDD96402.1"/>
    <property type="molecule type" value="Genomic_DNA"/>
</dbReference>
<evidence type="ECO:0000313" key="2">
    <source>
        <dbReference type="EMBL" id="VDD96402.1"/>
    </source>
</evidence>
<organism evidence="4">
    <name type="scientific">Enterobius vermicularis</name>
    <name type="common">Human pinworm</name>
    <dbReference type="NCBI Taxonomy" id="51028"/>
    <lineage>
        <taxon>Eukaryota</taxon>
        <taxon>Metazoa</taxon>
        <taxon>Ecdysozoa</taxon>
        <taxon>Nematoda</taxon>
        <taxon>Chromadorea</taxon>
        <taxon>Rhabditida</taxon>
        <taxon>Spirurina</taxon>
        <taxon>Oxyuridomorpha</taxon>
        <taxon>Oxyuroidea</taxon>
        <taxon>Oxyuridae</taxon>
        <taxon>Enterobius</taxon>
    </lineage>
</organism>
<accession>A0A0N4VLV7</accession>
<keyword evidence="3" id="KW-1185">Reference proteome</keyword>
<dbReference type="SUPFAM" id="SSF56112">
    <property type="entry name" value="Protein kinase-like (PK-like)"/>
    <property type="match status" value="1"/>
</dbReference>
<sequence>MTDENKETATTQTSKGPIFGTTVTVEFAEEKLKEYFKTNSVFGPNFKIVRVGVGQGFMSVVARIWPDWKPENKNLPNTLIAKISSMATADQVINDKRYIEKGGIFGDQSSVLDKMQKTLSRAHNSEVDFYNSAKQYGFQIRIPEVYFAEPYSENCKQGYLLMQDLGEDAFVIPQYQRTTIEEAKQVVKQIAVFHSYSLQHPELLSIGKLAFHELIKELGDSEEMLTSTVEMFKKSTNAKVRTACEELSKELSNVLDAQFLSTLNEECGLPLILTHGDLWSSNIIWKYEDNNRKLAGIVDWQIIHKGCAADDLLRYFASALSPADRRQHFDELLQYYYEEVERSFGSPLPFTVSQLKKSMIRSLPFSMVLVLVAFGPLSTVQIEEKYPNKKEEYMKNCEENVLGIIEDVLYYTKLNSQSS</sequence>
<dbReference type="AlphaFoldDB" id="A0A0N4VLV7"/>
<dbReference type="OrthoDB" id="5915577at2759"/>
<dbReference type="PANTHER" id="PTHR23020">
    <property type="entry name" value="UNCHARACTERIZED NUCLEAR HORMONE RECEPTOR-RELATED"/>
    <property type="match status" value="1"/>
</dbReference>
<dbReference type="Gene3D" id="3.90.1200.10">
    <property type="match status" value="1"/>
</dbReference>
<proteinExistence type="predicted"/>
<dbReference type="Pfam" id="PF07914">
    <property type="entry name" value="DUF1679"/>
    <property type="match status" value="1"/>
</dbReference>